<reference evidence="4 5" key="1">
    <citation type="submission" date="2017-03" db="EMBL/GenBank/DDBJ databases">
        <title>Comparative genomics of honeybee gut symbionts reveal geographically distinct and subgroup specific antibiotic resistance.</title>
        <authorList>
            <person name="Ludvigsen J."/>
            <person name="Porcellato D."/>
            <person name="Labee-Lund T.M."/>
            <person name="Amdam G.V."/>
            <person name="Rudi K."/>
        </authorList>
    </citation>
    <scope>NUCLEOTIDE SEQUENCE [LARGE SCALE GENOMIC DNA]</scope>
    <source>
        <strain evidence="2 5">A-7-12</strain>
        <strain evidence="3 4">A-9-12</strain>
    </source>
</reference>
<gene>
    <name evidence="3" type="ORF">B6C91_02895</name>
    <name evidence="2" type="ORF">B6D08_00040</name>
</gene>
<dbReference type="RefSeq" id="WP_086300406.1">
    <property type="nucleotide sequence ID" value="NZ_MZNE01000041.1"/>
</dbReference>
<comment type="caution">
    <text evidence="2">The sequence shown here is derived from an EMBL/GenBank/DDBJ whole genome shotgun (WGS) entry which is preliminary data.</text>
</comment>
<evidence type="ECO:0000313" key="2">
    <source>
        <dbReference type="EMBL" id="OTQ01626.1"/>
    </source>
</evidence>
<protein>
    <submittedName>
        <fullName evidence="2">Uncharacterized protein</fullName>
    </submittedName>
</protein>
<dbReference type="InterPro" id="IPR056914">
    <property type="entry name" value="Gp53-like"/>
</dbReference>
<evidence type="ECO:0000313" key="5">
    <source>
        <dbReference type="Proteomes" id="UP000194977"/>
    </source>
</evidence>
<feature type="region of interest" description="Disordered" evidence="1">
    <location>
        <begin position="1"/>
        <end position="20"/>
    </location>
</feature>
<dbReference type="EMBL" id="NART01000007">
    <property type="protein sequence ID" value="OTQ11298.1"/>
    <property type="molecule type" value="Genomic_DNA"/>
</dbReference>
<organism evidence="2 5">
    <name type="scientific">Gilliamella apicola</name>
    <dbReference type="NCBI Taxonomy" id="1196095"/>
    <lineage>
        <taxon>Bacteria</taxon>
        <taxon>Pseudomonadati</taxon>
        <taxon>Pseudomonadota</taxon>
        <taxon>Gammaproteobacteria</taxon>
        <taxon>Orbales</taxon>
        <taxon>Orbaceae</taxon>
        <taxon>Gilliamella</taxon>
    </lineage>
</organism>
<accession>A0A242NLH8</accession>
<dbReference type="EMBL" id="NARP01000001">
    <property type="protein sequence ID" value="OTQ01626.1"/>
    <property type="molecule type" value="Genomic_DNA"/>
</dbReference>
<dbReference type="OrthoDB" id="6460145at2"/>
<dbReference type="Proteomes" id="UP000194800">
    <property type="component" value="Unassembled WGS sequence"/>
</dbReference>
<dbReference type="Pfam" id="PF23982">
    <property type="entry name" value="XM1_gp53_minor_capsid"/>
    <property type="match status" value="1"/>
</dbReference>
<evidence type="ECO:0000313" key="3">
    <source>
        <dbReference type="EMBL" id="OTQ11298.1"/>
    </source>
</evidence>
<dbReference type="AlphaFoldDB" id="A0A242NLH8"/>
<evidence type="ECO:0000313" key="4">
    <source>
        <dbReference type="Proteomes" id="UP000194800"/>
    </source>
</evidence>
<sequence>MGYSFTSWDSEQGTMQPGSIYRVSSSDSKVWGEENLTGKDLLCGTFVTVNPNGGIKPIESANDLIHGIIVRDIYGDVHPANRQINIGHFSHGDSVVALAVSGVTLKRGDRVYIIPTGDDSGKITNVAEGNIDLGYWVERVSNGNNCAAITLGYVQSVKIETKGAKA</sequence>
<keyword evidence="4" id="KW-1185">Reference proteome</keyword>
<proteinExistence type="predicted"/>
<dbReference type="Proteomes" id="UP000194977">
    <property type="component" value="Unassembled WGS sequence"/>
</dbReference>
<evidence type="ECO:0000256" key="1">
    <source>
        <dbReference type="SAM" id="MobiDB-lite"/>
    </source>
</evidence>
<name>A0A242NLH8_9GAMM</name>